<reference evidence="3" key="2">
    <citation type="submission" date="2021-01" db="EMBL/GenBank/DDBJ databases">
        <title>Genome Sequencing of Type Strains.</title>
        <authorList>
            <person name="Lemaire J.F."/>
            <person name="Inderbitzin P."/>
            <person name="Collins S.B."/>
            <person name="Wespe N."/>
            <person name="Knight-Connoni V."/>
        </authorList>
    </citation>
    <scope>NUCLEOTIDE SEQUENCE</scope>
    <source>
        <strain evidence="3">DSM 14562</strain>
    </source>
</reference>
<evidence type="ECO:0000256" key="1">
    <source>
        <dbReference type="SAM" id="SignalP"/>
    </source>
</evidence>
<proteinExistence type="predicted"/>
<gene>
    <name evidence="2" type="ORF">GGQ89_000479</name>
    <name evidence="3" type="ORF">JYA60_17175</name>
</gene>
<name>A0AA41A2P4_9SPHN</name>
<comment type="caution">
    <text evidence="3">The sequence shown here is derived from an EMBL/GenBank/DDBJ whole genome shotgun (WGS) entry which is preliminary data.</text>
</comment>
<keyword evidence="1" id="KW-0732">Signal</keyword>
<organism evidence="3 5">
    <name type="scientific">Sphingomonas yabuuchiae</name>
    <dbReference type="NCBI Taxonomy" id="172044"/>
    <lineage>
        <taxon>Bacteria</taxon>
        <taxon>Pseudomonadati</taxon>
        <taxon>Pseudomonadota</taxon>
        <taxon>Alphaproteobacteria</taxon>
        <taxon>Sphingomonadales</taxon>
        <taxon>Sphingomonadaceae</taxon>
        <taxon>Sphingomonas</taxon>
    </lineage>
</organism>
<dbReference type="Proteomes" id="UP000704529">
    <property type="component" value="Unassembled WGS sequence"/>
</dbReference>
<reference evidence="2 4" key="1">
    <citation type="submission" date="2020-08" db="EMBL/GenBank/DDBJ databases">
        <title>Genomic Encyclopedia of Type Strains, Phase IV (KMG-IV): sequencing the most valuable type-strain genomes for metagenomic binning, comparative biology and taxonomic classification.</title>
        <authorList>
            <person name="Goeker M."/>
        </authorList>
    </citation>
    <scope>NUCLEOTIDE SEQUENCE [LARGE SCALE GENOMIC DNA]</scope>
    <source>
        <strain evidence="2 4">DSM 14562</strain>
    </source>
</reference>
<keyword evidence="4" id="KW-1185">Reference proteome</keyword>
<evidence type="ECO:0000313" key="2">
    <source>
        <dbReference type="EMBL" id="MBB4608291.1"/>
    </source>
</evidence>
<feature type="chain" id="PRO_5041265782" evidence="1">
    <location>
        <begin position="22"/>
        <end position="143"/>
    </location>
</feature>
<evidence type="ECO:0000313" key="4">
    <source>
        <dbReference type="Proteomes" id="UP000584663"/>
    </source>
</evidence>
<evidence type="ECO:0000313" key="3">
    <source>
        <dbReference type="EMBL" id="MBN3559959.1"/>
    </source>
</evidence>
<dbReference type="RefSeq" id="WP_184103767.1">
    <property type="nucleotide sequence ID" value="NZ_JACHNX010000001.1"/>
</dbReference>
<dbReference type="EMBL" id="JAFHKU010000133">
    <property type="protein sequence ID" value="MBN3559959.1"/>
    <property type="molecule type" value="Genomic_DNA"/>
</dbReference>
<feature type="signal peptide" evidence="1">
    <location>
        <begin position="1"/>
        <end position="21"/>
    </location>
</feature>
<evidence type="ECO:0000313" key="5">
    <source>
        <dbReference type="Proteomes" id="UP000704529"/>
    </source>
</evidence>
<dbReference type="AlphaFoldDB" id="A0AA41A2P4"/>
<dbReference type="EMBL" id="JACHNX010000001">
    <property type="protein sequence ID" value="MBB4608291.1"/>
    <property type="molecule type" value="Genomic_DNA"/>
</dbReference>
<accession>A0AA41A2P4</accession>
<sequence>MRFKTLLMTMACFATTATSSAATLKRNGPLQATTMRDWRAAGMDGTGCYWSARRNGPVLFAANGRTGMTRVAGRVVVLEPAAGARELFPFTYDAWRAPGLKVRILDAAVVRAMGYETVTTDATLVVDQRGRVTSMLGSLICGS</sequence>
<protein>
    <submittedName>
        <fullName evidence="3">Uncharacterized protein</fullName>
    </submittedName>
</protein>
<dbReference type="Proteomes" id="UP000584663">
    <property type="component" value="Unassembled WGS sequence"/>
</dbReference>